<sequence>MIDKPQDHLDAPSTGPVEAQQEDPSDDTFEPKAYFWGAWHLIKQDLFIFAWKLLADGARAVVSIATLLAIGVVLFVSLTGAMATKAGPIVGFERFVADLATPQFVIGAAGLLFCAWLIGLTLDVLALSGIWGTFAQGARGKPIRRFRTFFANLTTRFPAVLSLRITTLAAQGIVGLLGLMVLVGIWGATTGDGTFADSSVWVRALLWATPLTIMAGFAALVRLTMEVAAAPLIMERRALGDAIATAAELVTRRFAQVYRLVIVAAGLLLVPLFFYWGVLIFQNLTLDMPELAPLTGMLRLVGEVVLFVTTGAIAVAFYGALFVYYAVEMGMIDEIPGEKEKKDKAANPSFAARGPGAEQPCGPRSGPVRFDKHTTIEELLPVEYPNIMTVDEVLGTEPSEADAPLEADLPGLENDQTSEADAPLEADLPGLENDHVSDVADDERFDDISGDDVFDSTEDKDT</sequence>
<evidence type="ECO:0000313" key="4">
    <source>
        <dbReference type="Proteomes" id="UP000315995"/>
    </source>
</evidence>
<protein>
    <recommendedName>
        <fullName evidence="5">Glycerophosphoryl diester phosphodiesterase membrane domain-containing protein</fullName>
    </recommendedName>
</protein>
<name>A0A4Y6Q3K3_PERCE</name>
<feature type="compositionally biased region" description="Acidic residues" evidence="1">
    <location>
        <begin position="439"/>
        <end position="456"/>
    </location>
</feature>
<feature type="transmembrane region" description="Helical" evidence="2">
    <location>
        <begin position="260"/>
        <end position="284"/>
    </location>
</feature>
<proteinExistence type="predicted"/>
<feature type="compositionally biased region" description="Basic and acidic residues" evidence="1">
    <location>
        <begin position="1"/>
        <end position="10"/>
    </location>
</feature>
<keyword evidence="2" id="KW-1133">Transmembrane helix</keyword>
<dbReference type="AlphaFoldDB" id="A0A4Y6Q3K3"/>
<accession>A0A4Y6Q3K3</accession>
<feature type="region of interest" description="Disordered" evidence="1">
    <location>
        <begin position="343"/>
        <end position="368"/>
    </location>
</feature>
<evidence type="ECO:0008006" key="5">
    <source>
        <dbReference type="Google" id="ProtNLM"/>
    </source>
</evidence>
<feature type="transmembrane region" description="Helical" evidence="2">
    <location>
        <begin position="33"/>
        <end position="54"/>
    </location>
</feature>
<keyword evidence="4" id="KW-1185">Reference proteome</keyword>
<organism evidence="3 4">
    <name type="scientific">Persicimonas caeni</name>
    <dbReference type="NCBI Taxonomy" id="2292766"/>
    <lineage>
        <taxon>Bacteria</taxon>
        <taxon>Deltaproteobacteria</taxon>
        <taxon>Bradymonadales</taxon>
        <taxon>Bradymonadaceae</taxon>
        <taxon>Persicimonas</taxon>
    </lineage>
</organism>
<feature type="transmembrane region" description="Helical" evidence="2">
    <location>
        <begin position="61"/>
        <end position="84"/>
    </location>
</feature>
<feature type="transmembrane region" description="Helical" evidence="2">
    <location>
        <begin position="165"/>
        <end position="188"/>
    </location>
</feature>
<evidence type="ECO:0000256" key="2">
    <source>
        <dbReference type="SAM" id="Phobius"/>
    </source>
</evidence>
<evidence type="ECO:0000256" key="1">
    <source>
        <dbReference type="SAM" id="MobiDB-lite"/>
    </source>
</evidence>
<evidence type="ECO:0000313" key="3">
    <source>
        <dbReference type="EMBL" id="QDG54575.1"/>
    </source>
</evidence>
<dbReference type="RefSeq" id="WP_141201019.1">
    <property type="nucleotide sequence ID" value="NZ_CP041186.1"/>
</dbReference>
<accession>A0A5B8YHC9</accession>
<reference evidence="3 4" key="1">
    <citation type="submission" date="2019-06" db="EMBL/GenBank/DDBJ databases">
        <title>Persicimonas caeni gen. nov., sp. nov., a predatory bacterium isolated from solar saltern.</title>
        <authorList>
            <person name="Wang S."/>
        </authorList>
    </citation>
    <scope>NUCLEOTIDE SEQUENCE [LARGE SCALE GENOMIC DNA]</scope>
    <source>
        <strain evidence="3 4">YN101</strain>
    </source>
</reference>
<feature type="region of interest" description="Disordered" evidence="1">
    <location>
        <begin position="401"/>
        <end position="462"/>
    </location>
</feature>
<feature type="transmembrane region" description="Helical" evidence="2">
    <location>
        <begin position="304"/>
        <end position="327"/>
    </location>
</feature>
<gene>
    <name evidence="3" type="ORF">FIV42_28670</name>
</gene>
<dbReference type="Proteomes" id="UP000315995">
    <property type="component" value="Chromosome"/>
</dbReference>
<feature type="transmembrane region" description="Helical" evidence="2">
    <location>
        <begin position="104"/>
        <end position="135"/>
    </location>
</feature>
<dbReference type="EMBL" id="CP041186">
    <property type="protein sequence ID" value="QDG54575.1"/>
    <property type="molecule type" value="Genomic_DNA"/>
</dbReference>
<feature type="region of interest" description="Disordered" evidence="1">
    <location>
        <begin position="1"/>
        <end position="27"/>
    </location>
</feature>
<keyword evidence="2" id="KW-0472">Membrane</keyword>
<keyword evidence="2" id="KW-0812">Transmembrane</keyword>
<feature type="transmembrane region" description="Helical" evidence="2">
    <location>
        <begin position="200"/>
        <end position="221"/>
    </location>
</feature>